<dbReference type="InterPro" id="IPR050365">
    <property type="entry name" value="TIM50"/>
</dbReference>
<dbReference type="SMART" id="SM00577">
    <property type="entry name" value="CPDc"/>
    <property type="match status" value="1"/>
</dbReference>
<dbReference type="InterPro" id="IPR023214">
    <property type="entry name" value="HAD_sf"/>
</dbReference>
<evidence type="ECO:0000313" key="8">
    <source>
        <dbReference type="Proteomes" id="UP000444721"/>
    </source>
</evidence>
<feature type="region of interest" description="Disordered" evidence="5">
    <location>
        <begin position="1"/>
        <end position="76"/>
    </location>
</feature>
<accession>A0A6A5CAL8</accession>
<evidence type="ECO:0000313" key="7">
    <source>
        <dbReference type="EMBL" id="KAF0983574.1"/>
    </source>
</evidence>
<name>A0A6A5CAL8_NAEFO</name>
<dbReference type="OrthoDB" id="277011at2759"/>
<dbReference type="InterPro" id="IPR004274">
    <property type="entry name" value="FCP1_dom"/>
</dbReference>
<dbReference type="AlphaFoldDB" id="A0A6A5CAL8"/>
<feature type="compositionally biased region" description="Polar residues" evidence="5">
    <location>
        <begin position="31"/>
        <end position="44"/>
    </location>
</feature>
<dbReference type="GeneID" id="68117854"/>
<gene>
    <name evidence="7" type="ORF">FDP41_010639</name>
</gene>
<evidence type="ECO:0000256" key="1">
    <source>
        <dbReference type="ARBA" id="ARBA00022801"/>
    </source>
</evidence>
<dbReference type="VEuPathDB" id="AmoebaDB:NfTy_013670"/>
<dbReference type="GO" id="GO:0005634">
    <property type="term" value="C:nucleus"/>
    <property type="evidence" value="ECO:0007669"/>
    <property type="project" value="UniProtKB-ARBA"/>
</dbReference>
<dbReference type="OMA" id="ECIIVKP"/>
<keyword evidence="8" id="KW-1185">Reference proteome</keyword>
<evidence type="ECO:0000259" key="6">
    <source>
        <dbReference type="PROSITE" id="PS50969"/>
    </source>
</evidence>
<dbReference type="VEuPathDB" id="AmoebaDB:FDP41_010639"/>
<organism evidence="7 8">
    <name type="scientific">Naegleria fowleri</name>
    <name type="common">Brain eating amoeba</name>
    <dbReference type="NCBI Taxonomy" id="5763"/>
    <lineage>
        <taxon>Eukaryota</taxon>
        <taxon>Discoba</taxon>
        <taxon>Heterolobosea</taxon>
        <taxon>Tetramitia</taxon>
        <taxon>Eutetramitia</taxon>
        <taxon>Vahlkampfiidae</taxon>
        <taxon>Naegleria</taxon>
    </lineage>
</organism>
<dbReference type="Pfam" id="PF03031">
    <property type="entry name" value="NIF"/>
    <property type="match status" value="1"/>
</dbReference>
<feature type="domain" description="FCP1 homology" evidence="6">
    <location>
        <begin position="156"/>
        <end position="315"/>
    </location>
</feature>
<dbReference type="CDD" id="cd07521">
    <property type="entry name" value="HAD_FCP1-like"/>
    <property type="match status" value="1"/>
</dbReference>
<dbReference type="InterPro" id="IPR036412">
    <property type="entry name" value="HAD-like_sf"/>
</dbReference>
<comment type="caution">
    <text evidence="7">The sequence shown here is derived from an EMBL/GenBank/DDBJ whole genome shotgun (WGS) entry which is preliminary data.</text>
</comment>
<sequence>MSNTTNNTKNSVFITSSPNKPTQKKRKGNENETTTDQQPSQQAITTTTKPPSPLSLRKLSYSDSTSTTSNEDELFSPRRFSLSESDTDITLGVNYDEQAMQKEEDYEEDIYDFSYSQLLDIEYEDDDEFNPFDFIAHLPPKPKIYPIQYCLPPKEQGTPEITLVLDLDETLVHCSTEPIPDADFTFTVLFHGVEYTVYVRKRPYFVEFLETVSKTFEVVVFTASQSVYADKLLSILDPDRKFIKYRVFRNSCIDVERNYLKDLEVLGRDLSKTVIVDNSPQAYGYQIDNGIPILSWFDDKEDRELMKLIPFLKQLQKHDDVRTVIRKKFHLREILDNYKKH</sequence>
<dbReference type="RefSeq" id="XP_044568287.1">
    <property type="nucleotide sequence ID" value="XM_044700959.1"/>
</dbReference>
<protein>
    <recommendedName>
        <fullName evidence="6">FCP1 homology domain-containing protein</fullName>
    </recommendedName>
</protein>
<evidence type="ECO:0000256" key="5">
    <source>
        <dbReference type="SAM" id="MobiDB-lite"/>
    </source>
</evidence>
<dbReference type="PANTHER" id="PTHR12210">
    <property type="entry name" value="DULLARD PROTEIN PHOSPHATASE"/>
    <property type="match status" value="1"/>
</dbReference>
<evidence type="ECO:0000256" key="2">
    <source>
        <dbReference type="ARBA" id="ARBA00022912"/>
    </source>
</evidence>
<dbReference type="InterPro" id="IPR011948">
    <property type="entry name" value="Dullard_phosphatase"/>
</dbReference>
<dbReference type="PROSITE" id="PS50969">
    <property type="entry name" value="FCP1"/>
    <property type="match status" value="1"/>
</dbReference>
<dbReference type="Proteomes" id="UP000444721">
    <property type="component" value="Unassembled WGS sequence"/>
</dbReference>
<keyword evidence="2" id="KW-0904">Protein phosphatase</keyword>
<feature type="compositionally biased region" description="Polar residues" evidence="5">
    <location>
        <begin position="1"/>
        <end position="21"/>
    </location>
</feature>
<comment type="function">
    <text evidence="3">Probable phosphatase.</text>
</comment>
<dbReference type="FunFam" id="3.40.50.1000:FF:000015">
    <property type="entry name" value="CTD small phosphatase-like protein 2"/>
    <property type="match status" value="1"/>
</dbReference>
<dbReference type="VEuPathDB" id="AmoebaDB:NF0072170"/>
<dbReference type="GO" id="GO:0004721">
    <property type="term" value="F:phosphoprotein phosphatase activity"/>
    <property type="evidence" value="ECO:0007669"/>
    <property type="project" value="UniProtKB-KW"/>
</dbReference>
<keyword evidence="1" id="KW-0378">Hydrolase</keyword>
<evidence type="ECO:0000256" key="3">
    <source>
        <dbReference type="ARBA" id="ARBA00037324"/>
    </source>
</evidence>
<comment type="similarity">
    <text evidence="4">Belongs to the CTDSPL2 family.</text>
</comment>
<dbReference type="EMBL" id="VFQX01000006">
    <property type="protein sequence ID" value="KAF0983574.1"/>
    <property type="molecule type" value="Genomic_DNA"/>
</dbReference>
<dbReference type="SUPFAM" id="SSF56784">
    <property type="entry name" value="HAD-like"/>
    <property type="match status" value="1"/>
</dbReference>
<evidence type="ECO:0000256" key="4">
    <source>
        <dbReference type="ARBA" id="ARBA00038355"/>
    </source>
</evidence>
<dbReference type="NCBIfam" id="TIGR02251">
    <property type="entry name" value="HIF-SF_euk"/>
    <property type="match status" value="1"/>
</dbReference>
<proteinExistence type="inferred from homology"/>
<dbReference type="Gene3D" id="3.40.50.1000">
    <property type="entry name" value="HAD superfamily/HAD-like"/>
    <property type="match status" value="1"/>
</dbReference>
<reference evidence="7 8" key="1">
    <citation type="journal article" date="2019" name="Sci. Rep.">
        <title>Nanopore sequencing improves the draft genome of the human pathogenic amoeba Naegleria fowleri.</title>
        <authorList>
            <person name="Liechti N."/>
            <person name="Schurch N."/>
            <person name="Bruggmann R."/>
            <person name="Wittwer M."/>
        </authorList>
    </citation>
    <scope>NUCLEOTIDE SEQUENCE [LARGE SCALE GENOMIC DNA]</scope>
    <source>
        <strain evidence="7 8">ATCC 30894</strain>
    </source>
</reference>